<feature type="compositionally biased region" description="Low complexity" evidence="1">
    <location>
        <begin position="1"/>
        <end position="15"/>
    </location>
</feature>
<dbReference type="SUPFAM" id="SSF55486">
    <property type="entry name" value="Metalloproteases ('zincins'), catalytic domain"/>
    <property type="match status" value="1"/>
</dbReference>
<dbReference type="InterPro" id="IPR022454">
    <property type="entry name" value="CHP03883_F420-assoc"/>
</dbReference>
<accession>A0A1I4SL84</accession>
<gene>
    <name evidence="2" type="ORF">SAMN05216207_1001499</name>
</gene>
<dbReference type="Proteomes" id="UP000199614">
    <property type="component" value="Unassembled WGS sequence"/>
</dbReference>
<feature type="region of interest" description="Disordered" evidence="1">
    <location>
        <begin position="1"/>
        <end position="27"/>
    </location>
</feature>
<keyword evidence="2" id="KW-0378">Hydrolase</keyword>
<dbReference type="PANTHER" id="PTHR39420:SF1">
    <property type="entry name" value="HYDROLASE"/>
    <property type="match status" value="1"/>
</dbReference>
<dbReference type="Gene3D" id="1.20.150.30">
    <property type="entry name" value="Zincin-like metallopeptidase, N-terminal domain"/>
    <property type="match status" value="1"/>
</dbReference>
<dbReference type="NCBIfam" id="TIGR03624">
    <property type="entry name" value="putative hydrolase"/>
    <property type="match status" value="1"/>
</dbReference>
<dbReference type="OrthoDB" id="142939at2"/>
<dbReference type="InterPro" id="IPR042271">
    <property type="entry name" value="Zinicin_2_N"/>
</dbReference>
<sequence length="368" mass="39052">MQPDATGPATVTDPAPAAPRRDGGGLPVNWSLAATTATRLMPAGPRTSPAAARELVERLRGDSARAEGHVREVTGLGAGLPLLPADVLDRAAWARAAVEGMDALTSGAELPASPWPVRTVTAAGSGAQLGALLAYMGARVLGQYDPFGGPGGGGRLMVVAPNVHAATTALDVDGEQFGLWVCLHEATHRLQFTAVPWLRDHFAGLVSDLLTLQEPDTDKLARLPDAIRALRGEDGRKGRKGDVLALVELLQGPEQRAVLDKLLALSTLLEGHADHVMDAVGPEVVPDVAVIRRRFTERRRGGGIVDRLLRALLGVEAKMRQYAVGAAFCRAVEREAGMDGLNRVWESPETLPTRDELTDPPAWLRRVG</sequence>
<dbReference type="RefSeq" id="WP_093336653.1">
    <property type="nucleotide sequence ID" value="NZ_FOUY01000001.1"/>
</dbReference>
<dbReference type="PANTHER" id="PTHR39420">
    <property type="match status" value="1"/>
</dbReference>
<evidence type="ECO:0000313" key="2">
    <source>
        <dbReference type="EMBL" id="SFM65177.1"/>
    </source>
</evidence>
<dbReference type="NCBIfam" id="TIGR03883">
    <property type="entry name" value="DUF2342_F420"/>
    <property type="match status" value="1"/>
</dbReference>
<reference evidence="2 3" key="1">
    <citation type="submission" date="2016-10" db="EMBL/GenBank/DDBJ databases">
        <authorList>
            <person name="de Groot N.N."/>
        </authorList>
    </citation>
    <scope>NUCLEOTIDE SEQUENCE [LARGE SCALE GENOMIC DNA]</scope>
    <source>
        <strain evidence="2 3">CGMCC 4.1877</strain>
    </source>
</reference>
<dbReference type="AlphaFoldDB" id="A0A1I4SL84"/>
<evidence type="ECO:0000313" key="3">
    <source>
        <dbReference type="Proteomes" id="UP000199614"/>
    </source>
</evidence>
<evidence type="ECO:0000256" key="1">
    <source>
        <dbReference type="SAM" id="MobiDB-lite"/>
    </source>
</evidence>
<name>A0A1I4SL84_PSUAM</name>
<organism evidence="2 3">
    <name type="scientific">Pseudonocardia ammonioxydans</name>
    <dbReference type="NCBI Taxonomy" id="260086"/>
    <lineage>
        <taxon>Bacteria</taxon>
        <taxon>Bacillati</taxon>
        <taxon>Actinomycetota</taxon>
        <taxon>Actinomycetes</taxon>
        <taxon>Pseudonocardiales</taxon>
        <taxon>Pseudonocardiaceae</taxon>
        <taxon>Pseudonocardia</taxon>
    </lineage>
</organism>
<dbReference type="GO" id="GO:0016787">
    <property type="term" value="F:hydrolase activity"/>
    <property type="evidence" value="ECO:0007669"/>
    <property type="project" value="UniProtKB-KW"/>
</dbReference>
<dbReference type="InterPro" id="IPR018766">
    <property type="entry name" value="Zinicin_2"/>
</dbReference>
<dbReference type="Pfam" id="PF10103">
    <property type="entry name" value="Zincin_2"/>
    <property type="match status" value="1"/>
</dbReference>
<protein>
    <submittedName>
        <fullName evidence="2">Putative hydrolase/uncharacterized protein, coenzyme F420 biosynthesis associated</fullName>
    </submittedName>
</protein>
<dbReference type="STRING" id="260086.SAMN05216207_1001499"/>
<proteinExistence type="predicted"/>
<keyword evidence="3" id="KW-1185">Reference proteome</keyword>
<dbReference type="EMBL" id="FOUY01000001">
    <property type="protein sequence ID" value="SFM65177.1"/>
    <property type="molecule type" value="Genomic_DNA"/>
</dbReference>